<protein>
    <submittedName>
        <fullName evidence="1">Uncharacterized protein</fullName>
    </submittedName>
</protein>
<reference evidence="1 2" key="1">
    <citation type="journal article" date="2014" name="Genome Announc.">
        <title>Draft Genome Sequences of Marine Flavobacterium Nonlabens Strains NR17, NR24, NR27, NR32, NR33, and Ara13.</title>
        <authorList>
            <person name="Nakanishi M."/>
            <person name="Meirelles P."/>
            <person name="Suzuki R."/>
            <person name="Takatani N."/>
            <person name="Mino S."/>
            <person name="Suda W."/>
            <person name="Oshima K."/>
            <person name="Hattori M."/>
            <person name="Ohkuma M."/>
            <person name="Hosokawa M."/>
            <person name="Miyashita K."/>
            <person name="Thompson F.L."/>
            <person name="Niwa A."/>
            <person name="Sawabe T."/>
            <person name="Sawabe T."/>
        </authorList>
    </citation>
    <scope>NUCLEOTIDE SEQUENCE [LARGE SCALE GENOMIC DNA]</scope>
    <source>
        <strain evidence="2">JCM19275</strain>
    </source>
</reference>
<dbReference type="AlphaFoldDB" id="A0A090WG53"/>
<gene>
    <name evidence="1" type="ORF">JCM19275_209</name>
</gene>
<organism evidence="1 2">
    <name type="scientific">Nonlabens ulvanivorans</name>
    <name type="common">Persicivirga ulvanivorans</name>
    <dbReference type="NCBI Taxonomy" id="906888"/>
    <lineage>
        <taxon>Bacteria</taxon>
        <taxon>Pseudomonadati</taxon>
        <taxon>Bacteroidota</taxon>
        <taxon>Flavobacteriia</taxon>
        <taxon>Flavobacteriales</taxon>
        <taxon>Flavobacteriaceae</taxon>
        <taxon>Nonlabens</taxon>
    </lineage>
</organism>
<dbReference type="Proteomes" id="UP000029647">
    <property type="component" value="Unassembled WGS sequence"/>
</dbReference>
<comment type="caution">
    <text evidence="1">The sequence shown here is derived from an EMBL/GenBank/DDBJ whole genome shotgun (WGS) entry which is preliminary data.</text>
</comment>
<name>A0A090WG53_NONUL</name>
<accession>A0A090WG53</accession>
<evidence type="ECO:0000313" key="1">
    <source>
        <dbReference type="EMBL" id="GAL75985.1"/>
    </source>
</evidence>
<dbReference type="EMBL" id="BBNT01000007">
    <property type="protein sequence ID" value="GAL75985.1"/>
    <property type="molecule type" value="Genomic_DNA"/>
</dbReference>
<proteinExistence type="predicted"/>
<sequence length="159" mass="18836">MKSYKQKDKHPLAINIIKLNRYNYDFFNCEEVVFFEYIVVKGMAFKKKKEFFHSSETIRQETGIKKHSLNSIISKFESLGIISTEIKGMPRVKYFTVHYPIIVDLFPKIYQLSDNGKLPTDLSIHLADFFIPLVDNYSEKNNIKNNNEELIKEKRSYRI</sequence>
<evidence type="ECO:0000313" key="2">
    <source>
        <dbReference type="Proteomes" id="UP000029647"/>
    </source>
</evidence>